<dbReference type="PANTHER" id="PTHR34339">
    <property type="entry name" value="STIMULATOR OF INTERFERON GENES PROTEIN"/>
    <property type="match status" value="1"/>
</dbReference>
<dbReference type="GO" id="GO:0032481">
    <property type="term" value="P:positive regulation of type I interferon production"/>
    <property type="evidence" value="ECO:0007669"/>
    <property type="project" value="InterPro"/>
</dbReference>
<feature type="domain" description="STING ligand-binding" evidence="2">
    <location>
        <begin position="195"/>
        <end position="381"/>
    </location>
</feature>
<dbReference type="EMBL" id="GEDV01004926">
    <property type="protein sequence ID" value="JAP83631.1"/>
    <property type="molecule type" value="Transcribed_RNA"/>
</dbReference>
<organism evidence="3">
    <name type="scientific">Rhipicephalus appendiculatus</name>
    <name type="common">Brown ear tick</name>
    <dbReference type="NCBI Taxonomy" id="34631"/>
    <lineage>
        <taxon>Eukaryota</taxon>
        <taxon>Metazoa</taxon>
        <taxon>Ecdysozoa</taxon>
        <taxon>Arthropoda</taxon>
        <taxon>Chelicerata</taxon>
        <taxon>Arachnida</taxon>
        <taxon>Acari</taxon>
        <taxon>Parasitiformes</taxon>
        <taxon>Ixodida</taxon>
        <taxon>Ixodoidea</taxon>
        <taxon>Ixodidae</taxon>
        <taxon>Rhipicephalinae</taxon>
        <taxon>Rhipicephalus</taxon>
        <taxon>Rhipicephalus</taxon>
    </lineage>
</organism>
<dbReference type="InterPro" id="IPR038623">
    <property type="entry name" value="STING_C_sf"/>
</dbReference>
<keyword evidence="1" id="KW-1133">Transmembrane helix</keyword>
<dbReference type="GO" id="GO:0005776">
    <property type="term" value="C:autophagosome"/>
    <property type="evidence" value="ECO:0007669"/>
    <property type="project" value="TreeGrafter"/>
</dbReference>
<dbReference type="GO" id="GO:0002218">
    <property type="term" value="P:activation of innate immune response"/>
    <property type="evidence" value="ECO:0007669"/>
    <property type="project" value="InterPro"/>
</dbReference>
<dbReference type="Gene3D" id="3.40.50.12100">
    <property type="entry name" value="Stimulator of interferon genes protein"/>
    <property type="match status" value="1"/>
</dbReference>
<dbReference type="CDD" id="cd12146">
    <property type="entry name" value="STING_C"/>
    <property type="match status" value="1"/>
</dbReference>
<feature type="transmembrane region" description="Helical" evidence="1">
    <location>
        <begin position="79"/>
        <end position="104"/>
    </location>
</feature>
<keyword evidence="1" id="KW-0472">Membrane</keyword>
<proteinExistence type="predicted"/>
<evidence type="ECO:0000256" key="1">
    <source>
        <dbReference type="SAM" id="Phobius"/>
    </source>
</evidence>
<accession>A0A131Z0G5</accession>
<dbReference type="AlphaFoldDB" id="A0A131Z0G5"/>
<dbReference type="Pfam" id="PF15009">
    <property type="entry name" value="STING_LBD"/>
    <property type="match status" value="1"/>
</dbReference>
<dbReference type="GO" id="GO:0005789">
    <property type="term" value="C:endoplasmic reticulum membrane"/>
    <property type="evidence" value="ECO:0007669"/>
    <property type="project" value="TreeGrafter"/>
</dbReference>
<dbReference type="GO" id="GO:0045087">
    <property type="term" value="P:innate immune response"/>
    <property type="evidence" value="ECO:0007669"/>
    <property type="project" value="TreeGrafter"/>
</dbReference>
<dbReference type="InterPro" id="IPR029158">
    <property type="entry name" value="STING"/>
</dbReference>
<dbReference type="GO" id="GO:0016239">
    <property type="term" value="P:positive regulation of macroautophagy"/>
    <property type="evidence" value="ECO:0007669"/>
    <property type="project" value="TreeGrafter"/>
</dbReference>
<name>A0A131Z0G5_RHIAP</name>
<sequence>MAVSVLWSGICVLKLGQKSARLAPCLREEVWSCSSYMADCARSERHDAGMGPARPHAFFVGLVIIFALVLIFTKPPREIGVQVAATAMTVLLVMAGRQCCYLLCELQRLRVKSASGILNAAVECFRLPRTSWLVIVTCFVLSFLTVHEHSNELWGTLERQGHVHFLVAFVTMLCVWEPSQMEQQYELGHLGSLHVGENLAWAYAFNYLTVLTDPCSRVHDRSLCSLQERMTQYEQDNDVVLAVKKLIVLMPRSCYIEPELGVGGDEDIEVANHMDELKISRAGTRERKYTNTVYKIRNGDDSPYYCVAEGASPLLTLNDMRECGELTVEQERAQMSKFCDKLRDLVNTNAACRSRILLVEYDDMSEDGRPVPVSSILRNVIRKELGLT</sequence>
<dbReference type="InterPro" id="IPR055432">
    <property type="entry name" value="STING_LBD"/>
</dbReference>
<dbReference type="GO" id="GO:0061507">
    <property type="term" value="F:2',3'-cyclic GMP-AMP binding"/>
    <property type="evidence" value="ECO:0007669"/>
    <property type="project" value="TreeGrafter"/>
</dbReference>
<reference evidence="3" key="1">
    <citation type="journal article" date="2016" name="Ticks Tick Borne Dis.">
        <title>De novo assembly and annotation of the salivary gland transcriptome of Rhipicephalus appendiculatus male and female ticks during blood feeding.</title>
        <authorList>
            <person name="de Castro M.H."/>
            <person name="de Klerk D."/>
            <person name="Pienaar R."/>
            <person name="Latif A.A."/>
            <person name="Rees D.J."/>
            <person name="Mans B.J."/>
        </authorList>
    </citation>
    <scope>NUCLEOTIDE SEQUENCE</scope>
    <source>
        <tissue evidence="3">Salivary glands</tissue>
    </source>
</reference>
<feature type="transmembrane region" description="Helical" evidence="1">
    <location>
        <begin position="55"/>
        <end position="73"/>
    </location>
</feature>
<evidence type="ECO:0000313" key="3">
    <source>
        <dbReference type="EMBL" id="JAP83631.1"/>
    </source>
</evidence>
<dbReference type="InterPro" id="IPR033952">
    <property type="entry name" value="STING_C"/>
</dbReference>
<keyword evidence="1 3" id="KW-0812">Transmembrane</keyword>
<dbReference type="GO" id="GO:0061709">
    <property type="term" value="P:reticulophagy"/>
    <property type="evidence" value="ECO:0007669"/>
    <property type="project" value="TreeGrafter"/>
</dbReference>
<evidence type="ECO:0000259" key="2">
    <source>
        <dbReference type="Pfam" id="PF15009"/>
    </source>
</evidence>
<protein>
    <submittedName>
        <fullName evidence="3">Transmembrane protein 173</fullName>
    </submittedName>
</protein>
<dbReference type="GO" id="GO:0000045">
    <property type="term" value="P:autophagosome assembly"/>
    <property type="evidence" value="ECO:0007669"/>
    <property type="project" value="TreeGrafter"/>
</dbReference>
<dbReference type="PANTHER" id="PTHR34339:SF1">
    <property type="entry name" value="STIMULATOR OF INTERFERON GENES PROTEIN"/>
    <property type="match status" value="1"/>
</dbReference>
<dbReference type="GO" id="GO:0035438">
    <property type="term" value="F:cyclic-di-GMP binding"/>
    <property type="evidence" value="ECO:0007669"/>
    <property type="project" value="InterPro"/>
</dbReference>